<protein>
    <submittedName>
        <fullName evidence="7">Fe-S oxidoreductase</fullName>
    </submittedName>
</protein>
<keyword evidence="8" id="KW-1185">Reference proteome</keyword>
<dbReference type="SUPFAM" id="SSF46548">
    <property type="entry name" value="alpha-helical ferredoxin"/>
    <property type="match status" value="1"/>
</dbReference>
<dbReference type="PANTHER" id="PTHR32479:SF17">
    <property type="entry name" value="GLYCOLATE OXIDASE IRON-SULFUR SUBUNIT"/>
    <property type="match status" value="1"/>
</dbReference>
<sequence>MADFTTLLERTRDAITNLEDQCIACGTCTTRCDLLESRTWNIHAICEESSDAIGGAHDAQSARLGIDAHPSLYQFFRSCESCNRCTVHCPQQLNMSDLWQPWRALLRGAKYIPDSDVGMIKTDCTWNTFSVYRHVWNIDYSDLSLLEVPSIDETEGATVQEAPARKAHAETLFFPGCTLCTYAPELTRAAYAWLNEHVGPTLLSTQCCAWPLECAGEVDRAQTWRERVIAAAKDQGVRRIVGVCPGCDRQLEIAAAAVAPGMEFVPLAQLLLDAGVRMGDESLADCTLPLSVVTSCNDRASIHGPAVRALFEHANAKPFPCADEDAWCCGAGGAVNAYDPNLARSRTCRSFRLCEQAGAHTLVTVCPTCAYTYAFERWMQAQEGNARWDGMGSLNYLEVAFDMRIDWPRVFANLTNMWQGEQGAWVAEQLSQSEPGSET</sequence>
<evidence type="ECO:0000313" key="8">
    <source>
        <dbReference type="Proteomes" id="UP000182975"/>
    </source>
</evidence>
<dbReference type="KEGG" id="ddt:AAY81_09645"/>
<dbReference type="PROSITE" id="PS00198">
    <property type="entry name" value="4FE4S_FER_1"/>
    <property type="match status" value="1"/>
</dbReference>
<dbReference type="EMBL" id="FOEC01000001">
    <property type="protein sequence ID" value="SEO39980.1"/>
    <property type="molecule type" value="Genomic_DNA"/>
</dbReference>
<organism evidence="7 8">
    <name type="scientific">Denitrobacterium detoxificans</name>
    <dbReference type="NCBI Taxonomy" id="79604"/>
    <lineage>
        <taxon>Bacteria</taxon>
        <taxon>Bacillati</taxon>
        <taxon>Actinomycetota</taxon>
        <taxon>Coriobacteriia</taxon>
        <taxon>Eggerthellales</taxon>
        <taxon>Eggerthellaceae</taxon>
        <taxon>Denitrobacterium</taxon>
    </lineage>
</organism>
<dbReference type="GO" id="GO:0046872">
    <property type="term" value="F:metal ion binding"/>
    <property type="evidence" value="ECO:0007669"/>
    <property type="project" value="UniProtKB-KW"/>
</dbReference>
<dbReference type="PANTHER" id="PTHR32479">
    <property type="entry name" value="GLYCOLATE OXIDASE IRON-SULFUR SUBUNIT"/>
    <property type="match status" value="1"/>
</dbReference>
<keyword evidence="3" id="KW-0677">Repeat</keyword>
<dbReference type="RefSeq" id="WP_066664481.1">
    <property type="nucleotide sequence ID" value="NZ_CP011402.1"/>
</dbReference>
<keyword evidence="5" id="KW-0411">Iron-sulfur</keyword>
<feature type="domain" description="Cysteine-rich" evidence="6">
    <location>
        <begin position="308"/>
        <end position="371"/>
    </location>
</feature>
<keyword evidence="2" id="KW-0479">Metal-binding</keyword>
<keyword evidence="1" id="KW-0004">4Fe-4S</keyword>
<evidence type="ECO:0000256" key="3">
    <source>
        <dbReference type="ARBA" id="ARBA00022737"/>
    </source>
</evidence>
<dbReference type="InterPro" id="IPR004017">
    <property type="entry name" value="Cys_rich_dom"/>
</dbReference>
<gene>
    <name evidence="7" type="ORF">SAMN02910314_00125</name>
</gene>
<dbReference type="Proteomes" id="UP000182975">
    <property type="component" value="Unassembled WGS sequence"/>
</dbReference>
<accession>A0A172S054</accession>
<evidence type="ECO:0000256" key="2">
    <source>
        <dbReference type="ARBA" id="ARBA00022723"/>
    </source>
</evidence>
<evidence type="ECO:0000256" key="5">
    <source>
        <dbReference type="ARBA" id="ARBA00023014"/>
    </source>
</evidence>
<name>A0A172S054_9ACTN</name>
<evidence type="ECO:0000256" key="1">
    <source>
        <dbReference type="ARBA" id="ARBA00022485"/>
    </source>
</evidence>
<evidence type="ECO:0000256" key="4">
    <source>
        <dbReference type="ARBA" id="ARBA00023004"/>
    </source>
</evidence>
<dbReference type="AlphaFoldDB" id="A0A172S054"/>
<dbReference type="STRING" id="79604.AAY81_09645"/>
<evidence type="ECO:0000259" key="6">
    <source>
        <dbReference type="Pfam" id="PF02754"/>
    </source>
</evidence>
<reference evidence="8" key="1">
    <citation type="submission" date="2016-10" db="EMBL/GenBank/DDBJ databases">
        <authorList>
            <person name="Varghese N."/>
        </authorList>
    </citation>
    <scope>NUCLEOTIDE SEQUENCE [LARGE SCALE GENOMIC DNA]</scope>
    <source>
        <strain evidence="8">DSM 21843</strain>
    </source>
</reference>
<dbReference type="InterPro" id="IPR017900">
    <property type="entry name" value="4Fe4S_Fe_S_CS"/>
</dbReference>
<proteinExistence type="predicted"/>
<dbReference type="Pfam" id="PF13534">
    <property type="entry name" value="Fer4_17"/>
    <property type="match status" value="1"/>
</dbReference>
<feature type="domain" description="Cysteine-rich" evidence="6">
    <location>
        <begin position="172"/>
        <end position="251"/>
    </location>
</feature>
<keyword evidence="4" id="KW-0408">Iron</keyword>
<evidence type="ECO:0000313" key="7">
    <source>
        <dbReference type="EMBL" id="SEO39980.1"/>
    </source>
</evidence>
<dbReference type="Gene3D" id="1.10.1060.10">
    <property type="entry name" value="Alpha-helical ferredoxin"/>
    <property type="match status" value="1"/>
</dbReference>
<dbReference type="GO" id="GO:0016491">
    <property type="term" value="F:oxidoreductase activity"/>
    <property type="evidence" value="ECO:0007669"/>
    <property type="project" value="UniProtKB-ARBA"/>
</dbReference>
<dbReference type="GO" id="GO:0051539">
    <property type="term" value="F:4 iron, 4 sulfur cluster binding"/>
    <property type="evidence" value="ECO:0007669"/>
    <property type="project" value="UniProtKB-KW"/>
</dbReference>
<dbReference type="InterPro" id="IPR009051">
    <property type="entry name" value="Helical_ferredxn"/>
</dbReference>
<dbReference type="Pfam" id="PF02754">
    <property type="entry name" value="CCG"/>
    <property type="match status" value="2"/>
</dbReference>